<keyword evidence="8" id="KW-1185">Reference proteome</keyword>
<feature type="transmembrane region" description="Helical" evidence="6">
    <location>
        <begin position="7"/>
        <end position="26"/>
    </location>
</feature>
<proteinExistence type="predicted"/>
<feature type="transmembrane region" description="Helical" evidence="6">
    <location>
        <begin position="108"/>
        <end position="127"/>
    </location>
</feature>
<dbReference type="InterPro" id="IPR032808">
    <property type="entry name" value="DoxX"/>
</dbReference>
<evidence type="ECO:0000256" key="5">
    <source>
        <dbReference type="SAM" id="MobiDB-lite"/>
    </source>
</evidence>
<sequence>MTARAVTLLRGSLGLVFVWFGALKVADVTPVADLVARTVPWLDRDVLLVSLGSAEVVLGAALWLGRRLRWVAAVALAHLLGTFLVLVVQPQAAFQAGNPLLLTTEGEFVVKNLVLITACLVLMSTGAGQQPRTTARGTTHRPGDRSTTAPREPVRRPAG</sequence>
<evidence type="ECO:0000313" key="8">
    <source>
        <dbReference type="Proteomes" id="UP001597168"/>
    </source>
</evidence>
<evidence type="ECO:0000256" key="6">
    <source>
        <dbReference type="SAM" id="Phobius"/>
    </source>
</evidence>
<reference evidence="8" key="1">
    <citation type="journal article" date="2019" name="Int. J. Syst. Evol. Microbiol.">
        <title>The Global Catalogue of Microorganisms (GCM) 10K type strain sequencing project: providing services to taxonomists for standard genome sequencing and annotation.</title>
        <authorList>
            <consortium name="The Broad Institute Genomics Platform"/>
            <consortium name="The Broad Institute Genome Sequencing Center for Infectious Disease"/>
            <person name="Wu L."/>
            <person name="Ma J."/>
        </authorList>
    </citation>
    <scope>NUCLEOTIDE SEQUENCE [LARGE SCALE GENOMIC DNA]</scope>
    <source>
        <strain evidence="8">CCUG 60214</strain>
    </source>
</reference>
<feature type="transmembrane region" description="Helical" evidence="6">
    <location>
        <begin position="46"/>
        <end position="64"/>
    </location>
</feature>
<dbReference type="RefSeq" id="WP_380720280.1">
    <property type="nucleotide sequence ID" value="NZ_JBHTLK010000013.1"/>
</dbReference>
<comment type="subcellular location">
    <subcellularLocation>
        <location evidence="1">Membrane</location>
        <topology evidence="1">Multi-pass membrane protein</topology>
    </subcellularLocation>
</comment>
<feature type="transmembrane region" description="Helical" evidence="6">
    <location>
        <begin position="71"/>
        <end position="88"/>
    </location>
</feature>
<accession>A0ABW3QMZ8</accession>
<keyword evidence="4 6" id="KW-0472">Membrane</keyword>
<evidence type="ECO:0000256" key="3">
    <source>
        <dbReference type="ARBA" id="ARBA00022989"/>
    </source>
</evidence>
<comment type="caution">
    <text evidence="7">The sequence shown here is derived from an EMBL/GenBank/DDBJ whole genome shotgun (WGS) entry which is preliminary data.</text>
</comment>
<evidence type="ECO:0000256" key="4">
    <source>
        <dbReference type="ARBA" id="ARBA00023136"/>
    </source>
</evidence>
<organism evidence="7 8">
    <name type="scientific">Saccharothrix hoggarensis</name>
    <dbReference type="NCBI Taxonomy" id="913853"/>
    <lineage>
        <taxon>Bacteria</taxon>
        <taxon>Bacillati</taxon>
        <taxon>Actinomycetota</taxon>
        <taxon>Actinomycetes</taxon>
        <taxon>Pseudonocardiales</taxon>
        <taxon>Pseudonocardiaceae</taxon>
        <taxon>Saccharothrix</taxon>
    </lineage>
</organism>
<dbReference type="Proteomes" id="UP001597168">
    <property type="component" value="Unassembled WGS sequence"/>
</dbReference>
<dbReference type="Pfam" id="PF07681">
    <property type="entry name" value="DoxX"/>
    <property type="match status" value="1"/>
</dbReference>
<evidence type="ECO:0000256" key="2">
    <source>
        <dbReference type="ARBA" id="ARBA00022692"/>
    </source>
</evidence>
<protein>
    <submittedName>
        <fullName evidence="7">DoxX family membrane protein</fullName>
    </submittedName>
</protein>
<feature type="region of interest" description="Disordered" evidence="5">
    <location>
        <begin position="129"/>
        <end position="159"/>
    </location>
</feature>
<keyword evidence="2 6" id="KW-0812">Transmembrane</keyword>
<keyword evidence="3 6" id="KW-1133">Transmembrane helix</keyword>
<dbReference type="EMBL" id="JBHTLK010000013">
    <property type="protein sequence ID" value="MFD1146473.1"/>
    <property type="molecule type" value="Genomic_DNA"/>
</dbReference>
<evidence type="ECO:0000313" key="7">
    <source>
        <dbReference type="EMBL" id="MFD1146473.1"/>
    </source>
</evidence>
<evidence type="ECO:0000256" key="1">
    <source>
        <dbReference type="ARBA" id="ARBA00004141"/>
    </source>
</evidence>
<gene>
    <name evidence="7" type="ORF">ACFQ3T_04985</name>
</gene>
<name>A0ABW3QMZ8_9PSEU</name>